<comment type="caution">
    <text evidence="1">The sequence shown here is derived from an EMBL/GenBank/DDBJ whole genome shotgun (WGS) entry which is preliminary data.</text>
</comment>
<dbReference type="EMBL" id="JXXN02003532">
    <property type="protein sequence ID" value="THD21439.1"/>
    <property type="molecule type" value="Genomic_DNA"/>
</dbReference>
<name>A0A4E0R0P7_FASHE</name>
<evidence type="ECO:0000313" key="2">
    <source>
        <dbReference type="Proteomes" id="UP000230066"/>
    </source>
</evidence>
<keyword evidence="2" id="KW-1185">Reference proteome</keyword>
<evidence type="ECO:0000313" key="1">
    <source>
        <dbReference type="EMBL" id="THD21439.1"/>
    </source>
</evidence>
<sequence length="286" mass="32603">MSSLDVLWIEKLNEKVSVKVKEICHIWAEIGIDGARLQARKESLQSYLFTMLDEMYDEEVAAQQTLVKSIKDLEVKVDELETELEFTAAPLGDSLSLVLKEKALFDRFKSLEERALSITETFNSLRNEEEQLSARLGEPTAVIFFKHVPNQQQMRSLKTNIDYLTMEKRSRVLHLSELRQDIVSIRAALESDTSLDADLLSRITQEDALDVLPLTAEFLAQVEALRQKCDSRLSEIESECINLTGEVLSLATRLNLEREEILDLEQPVSASFLKLVVFVFFGIFTD</sequence>
<dbReference type="AlphaFoldDB" id="A0A4E0R0P7"/>
<protein>
    <submittedName>
        <fullName evidence="1">Protein regulator of cytokinesis 1</fullName>
    </submittedName>
</protein>
<dbReference type="Proteomes" id="UP000230066">
    <property type="component" value="Unassembled WGS sequence"/>
</dbReference>
<dbReference type="Pfam" id="PF03999">
    <property type="entry name" value="MAP65_ASE1"/>
    <property type="match status" value="1"/>
</dbReference>
<accession>A0A4E0R0P7</accession>
<proteinExistence type="predicted"/>
<gene>
    <name evidence="1" type="ORF">D915_007820</name>
</gene>
<reference evidence="1" key="1">
    <citation type="submission" date="2019-03" db="EMBL/GenBank/DDBJ databases">
        <title>Improved annotation for the trematode Fasciola hepatica.</title>
        <authorList>
            <person name="Choi Y.-J."/>
            <person name="Martin J."/>
            <person name="Mitreva M."/>
        </authorList>
    </citation>
    <scope>NUCLEOTIDE SEQUENCE [LARGE SCALE GENOMIC DNA]</scope>
</reference>
<organism evidence="1 2">
    <name type="scientific">Fasciola hepatica</name>
    <name type="common">Liver fluke</name>
    <dbReference type="NCBI Taxonomy" id="6192"/>
    <lineage>
        <taxon>Eukaryota</taxon>
        <taxon>Metazoa</taxon>
        <taxon>Spiralia</taxon>
        <taxon>Lophotrochozoa</taxon>
        <taxon>Platyhelminthes</taxon>
        <taxon>Trematoda</taxon>
        <taxon>Digenea</taxon>
        <taxon>Plagiorchiida</taxon>
        <taxon>Echinostomata</taxon>
        <taxon>Echinostomatoidea</taxon>
        <taxon>Fasciolidae</taxon>
        <taxon>Fasciola</taxon>
    </lineage>
</organism>